<dbReference type="AlphaFoldDB" id="A0A6D2IA59"/>
<dbReference type="NCBIfam" id="TIGR01640">
    <property type="entry name" value="F_box_assoc_1"/>
    <property type="match status" value="1"/>
</dbReference>
<evidence type="ECO:0000313" key="2">
    <source>
        <dbReference type="EMBL" id="CAA7023460.1"/>
    </source>
</evidence>
<dbReference type="Gene3D" id="1.20.1280.50">
    <property type="match status" value="1"/>
</dbReference>
<dbReference type="InterPro" id="IPR036047">
    <property type="entry name" value="F-box-like_dom_sf"/>
</dbReference>
<dbReference type="Pfam" id="PF08268">
    <property type="entry name" value="FBA_3"/>
    <property type="match status" value="1"/>
</dbReference>
<dbReference type="Proteomes" id="UP000467841">
    <property type="component" value="Unassembled WGS sequence"/>
</dbReference>
<comment type="caution">
    <text evidence="2">The sequence shown here is derived from an EMBL/GenBank/DDBJ whole genome shotgun (WGS) entry which is preliminary data.</text>
</comment>
<evidence type="ECO:0000313" key="3">
    <source>
        <dbReference type="Proteomes" id="UP000467841"/>
    </source>
</evidence>
<dbReference type="SMART" id="SM00256">
    <property type="entry name" value="FBOX"/>
    <property type="match status" value="1"/>
</dbReference>
<dbReference type="SUPFAM" id="SSF81383">
    <property type="entry name" value="F-box domain"/>
    <property type="match status" value="1"/>
</dbReference>
<evidence type="ECO:0000259" key="1">
    <source>
        <dbReference type="SMART" id="SM00256"/>
    </source>
</evidence>
<dbReference type="EMBL" id="CACVBM020000777">
    <property type="protein sequence ID" value="CAA7023460.1"/>
    <property type="molecule type" value="Genomic_DNA"/>
</dbReference>
<reference evidence="2" key="1">
    <citation type="submission" date="2020-01" db="EMBL/GenBank/DDBJ databases">
        <authorList>
            <person name="Mishra B."/>
        </authorList>
    </citation>
    <scope>NUCLEOTIDE SEQUENCE [LARGE SCALE GENOMIC DNA]</scope>
</reference>
<name>A0A6D2IA59_9BRAS</name>
<accession>A0A6D2IA59</accession>
<dbReference type="InterPro" id="IPR013187">
    <property type="entry name" value="F-box-assoc_dom_typ3"/>
</dbReference>
<organism evidence="2 3">
    <name type="scientific">Microthlaspi erraticum</name>
    <dbReference type="NCBI Taxonomy" id="1685480"/>
    <lineage>
        <taxon>Eukaryota</taxon>
        <taxon>Viridiplantae</taxon>
        <taxon>Streptophyta</taxon>
        <taxon>Embryophyta</taxon>
        <taxon>Tracheophyta</taxon>
        <taxon>Spermatophyta</taxon>
        <taxon>Magnoliopsida</taxon>
        <taxon>eudicotyledons</taxon>
        <taxon>Gunneridae</taxon>
        <taxon>Pentapetalae</taxon>
        <taxon>rosids</taxon>
        <taxon>malvids</taxon>
        <taxon>Brassicales</taxon>
        <taxon>Brassicaceae</taxon>
        <taxon>Coluteocarpeae</taxon>
        <taxon>Microthlaspi</taxon>
    </lineage>
</organism>
<gene>
    <name evidence="2" type="ORF">MERR_LOCUS10695</name>
</gene>
<dbReference type="PANTHER" id="PTHR31111:SF99">
    <property type="entry name" value="F-BOX PROTEIN DOR"/>
    <property type="match status" value="1"/>
</dbReference>
<dbReference type="InterPro" id="IPR001810">
    <property type="entry name" value="F-box_dom"/>
</dbReference>
<feature type="domain" description="F-box" evidence="1">
    <location>
        <begin position="25"/>
        <end position="65"/>
    </location>
</feature>
<dbReference type="PANTHER" id="PTHR31111">
    <property type="entry name" value="BNAA05G37150D PROTEIN-RELATED"/>
    <property type="match status" value="1"/>
</dbReference>
<dbReference type="InterPro" id="IPR017451">
    <property type="entry name" value="F-box-assoc_interact_dom"/>
</dbReference>
<sequence>MKLRRASVSEDPQTRNSADDHTFPIPIELIIEIFSRLQLKCIARCRCVSKLWACVLGRLDFTELFFTRSSARPRLLFTCKKFAGAKHDDPVLFFSSPQPDDNQFSLAANYHMDFKFSDQASCILSPVSGFFCIQDNRFLKFRKTREPVSVICNPSTGQSFTLPKMKTRMRTCMRSYLGYDPIEKHHKVLTMTYTPERGAGEHQVMTLGTGKLTWRMAECGIPHYSPGPICICINGLLYYIAQADRSSKDHLIVCFDVRSEKYSFIKAVERVMYFLPTLVNYNGKLCSLTLQRSTNRMITRVTRTFEMWVLEDAEKHEWSQHIYKLPPLWKNVVEDNFLHFVGLTGTNEIVLSSNYSSDAFYLYYYNFEVETIRRVGIQGLGSGYGIDTFLNHVDDVKLMKLL</sequence>
<dbReference type="OrthoDB" id="1022274at2759"/>
<dbReference type="Pfam" id="PF00646">
    <property type="entry name" value="F-box"/>
    <property type="match status" value="1"/>
</dbReference>
<keyword evidence="3" id="KW-1185">Reference proteome</keyword>
<proteinExistence type="predicted"/>
<protein>
    <recommendedName>
        <fullName evidence="1">F-box domain-containing protein</fullName>
    </recommendedName>
</protein>